<dbReference type="AlphaFoldDB" id="A0AA36GI36"/>
<dbReference type="Proteomes" id="UP001176961">
    <property type="component" value="Unassembled WGS sequence"/>
</dbReference>
<name>A0AA36GI36_CYLNA</name>
<dbReference type="EMBL" id="CATQJL010000001">
    <property type="protein sequence ID" value="CAJ0589326.1"/>
    <property type="molecule type" value="Genomic_DNA"/>
</dbReference>
<sequence>MSFKFFLILTFLHLCTAETSCLLTWVKKFHKTSKPATGRTYTRCLPKCQKKGLCIEDEKLCLPTLDEKCRKCLEGCLKGKKRF</sequence>
<feature type="signal peptide" evidence="1">
    <location>
        <begin position="1"/>
        <end position="17"/>
    </location>
</feature>
<accession>A0AA36GI36</accession>
<keyword evidence="1" id="KW-0732">Signal</keyword>
<evidence type="ECO:0000313" key="3">
    <source>
        <dbReference type="Proteomes" id="UP001176961"/>
    </source>
</evidence>
<feature type="chain" id="PRO_5041368499" evidence="1">
    <location>
        <begin position="18"/>
        <end position="83"/>
    </location>
</feature>
<evidence type="ECO:0000313" key="2">
    <source>
        <dbReference type="EMBL" id="CAJ0589326.1"/>
    </source>
</evidence>
<gene>
    <name evidence="2" type="ORF">CYNAS_LOCUS1309</name>
</gene>
<reference evidence="2" key="1">
    <citation type="submission" date="2023-07" db="EMBL/GenBank/DDBJ databases">
        <authorList>
            <consortium name="CYATHOMIX"/>
        </authorList>
    </citation>
    <scope>NUCLEOTIDE SEQUENCE</scope>
    <source>
        <strain evidence="2">N/A</strain>
    </source>
</reference>
<proteinExistence type="predicted"/>
<keyword evidence="3" id="KW-1185">Reference proteome</keyword>
<comment type="caution">
    <text evidence="2">The sequence shown here is derived from an EMBL/GenBank/DDBJ whole genome shotgun (WGS) entry which is preliminary data.</text>
</comment>
<protein>
    <submittedName>
        <fullName evidence="2">Uncharacterized protein</fullName>
    </submittedName>
</protein>
<organism evidence="2 3">
    <name type="scientific">Cylicocyclus nassatus</name>
    <name type="common">Nematode worm</name>
    <dbReference type="NCBI Taxonomy" id="53992"/>
    <lineage>
        <taxon>Eukaryota</taxon>
        <taxon>Metazoa</taxon>
        <taxon>Ecdysozoa</taxon>
        <taxon>Nematoda</taxon>
        <taxon>Chromadorea</taxon>
        <taxon>Rhabditida</taxon>
        <taxon>Rhabditina</taxon>
        <taxon>Rhabditomorpha</taxon>
        <taxon>Strongyloidea</taxon>
        <taxon>Strongylidae</taxon>
        <taxon>Cylicocyclus</taxon>
    </lineage>
</organism>
<evidence type="ECO:0000256" key="1">
    <source>
        <dbReference type="SAM" id="SignalP"/>
    </source>
</evidence>